<dbReference type="Pfam" id="PF13511">
    <property type="entry name" value="DUF4124"/>
    <property type="match status" value="1"/>
</dbReference>
<gene>
    <name evidence="4" type="ORF">HNQ60_001647</name>
</gene>
<proteinExistence type="predicted"/>
<feature type="region of interest" description="Disordered" evidence="1">
    <location>
        <begin position="124"/>
        <end position="152"/>
    </location>
</feature>
<reference evidence="4 5" key="1">
    <citation type="submission" date="2020-08" db="EMBL/GenBank/DDBJ databases">
        <title>Genomic Encyclopedia of Type Strains, Phase IV (KMG-IV): sequencing the most valuable type-strain genomes for metagenomic binning, comparative biology and taxonomic classification.</title>
        <authorList>
            <person name="Goeker M."/>
        </authorList>
    </citation>
    <scope>NUCLEOTIDE SEQUENCE [LARGE SCALE GENOMIC DNA]</scope>
    <source>
        <strain evidence="4 5">DSM 26723</strain>
    </source>
</reference>
<dbReference type="AlphaFoldDB" id="A0A841HK61"/>
<evidence type="ECO:0000259" key="3">
    <source>
        <dbReference type="Pfam" id="PF13511"/>
    </source>
</evidence>
<dbReference type="EMBL" id="JACHHZ010000002">
    <property type="protein sequence ID" value="MBB6092769.1"/>
    <property type="molecule type" value="Genomic_DNA"/>
</dbReference>
<name>A0A841HK61_9GAMM</name>
<accession>A0A841HK61</accession>
<sequence length="152" mass="16929">MLRFSMSLTIAALALSAGIASADVYKFTDAQGNVLYTDKPSTLPAERLNVQSRKTDVIEAQTRQQAEMDRMKAADGSRQETTTKQADQKSANDSTAKDKADRCVKARERYEKYTMSQRLFEETPNGGRRYLTDEELSGARAAAKTTMDELCK</sequence>
<evidence type="ECO:0000313" key="5">
    <source>
        <dbReference type="Proteomes" id="UP000588068"/>
    </source>
</evidence>
<feature type="region of interest" description="Disordered" evidence="1">
    <location>
        <begin position="61"/>
        <end position="102"/>
    </location>
</feature>
<evidence type="ECO:0000256" key="1">
    <source>
        <dbReference type="SAM" id="MobiDB-lite"/>
    </source>
</evidence>
<dbReference type="RefSeq" id="WP_184330550.1">
    <property type="nucleotide sequence ID" value="NZ_JACHHZ010000002.1"/>
</dbReference>
<dbReference type="InterPro" id="IPR025392">
    <property type="entry name" value="DUF4124"/>
</dbReference>
<keyword evidence="5" id="KW-1185">Reference proteome</keyword>
<keyword evidence="2" id="KW-0732">Signal</keyword>
<evidence type="ECO:0000256" key="2">
    <source>
        <dbReference type="SAM" id="SignalP"/>
    </source>
</evidence>
<evidence type="ECO:0000313" key="4">
    <source>
        <dbReference type="EMBL" id="MBB6092769.1"/>
    </source>
</evidence>
<feature type="chain" id="PRO_5032934598" evidence="2">
    <location>
        <begin position="23"/>
        <end position="152"/>
    </location>
</feature>
<feature type="domain" description="DUF4124" evidence="3">
    <location>
        <begin position="11"/>
        <end position="66"/>
    </location>
</feature>
<organism evidence="4 5">
    <name type="scientific">Povalibacter uvarum</name>
    <dbReference type="NCBI Taxonomy" id="732238"/>
    <lineage>
        <taxon>Bacteria</taxon>
        <taxon>Pseudomonadati</taxon>
        <taxon>Pseudomonadota</taxon>
        <taxon>Gammaproteobacteria</taxon>
        <taxon>Steroidobacterales</taxon>
        <taxon>Steroidobacteraceae</taxon>
        <taxon>Povalibacter</taxon>
    </lineage>
</organism>
<protein>
    <submittedName>
        <fullName evidence="4">Preprotein translocase subunit SecD</fullName>
    </submittedName>
</protein>
<feature type="compositionally biased region" description="Polar residues" evidence="1">
    <location>
        <begin position="79"/>
        <end position="94"/>
    </location>
</feature>
<dbReference type="Proteomes" id="UP000588068">
    <property type="component" value="Unassembled WGS sequence"/>
</dbReference>
<feature type="compositionally biased region" description="Basic and acidic residues" evidence="1">
    <location>
        <begin position="66"/>
        <end position="78"/>
    </location>
</feature>
<feature type="signal peptide" evidence="2">
    <location>
        <begin position="1"/>
        <end position="22"/>
    </location>
</feature>
<comment type="caution">
    <text evidence="4">The sequence shown here is derived from an EMBL/GenBank/DDBJ whole genome shotgun (WGS) entry which is preliminary data.</text>
</comment>